<feature type="compositionally biased region" description="Low complexity" evidence="1">
    <location>
        <begin position="130"/>
        <end position="141"/>
    </location>
</feature>
<evidence type="ECO:0000313" key="2">
    <source>
        <dbReference type="EMBL" id="QDU78860.1"/>
    </source>
</evidence>
<sequence length="162" mass="16530">MPRWNRFGRVGACLALVVSVAGCYSYPYNPYAPNGPGVPPTYSQPGPAFPQNGTYMQPGPTYVQPPSGPAAYSPAPGSTTNLSSPPSSTGFEPVPATNGSGGTNSNDAVPDPWDQQNNNGTKSDPFGEQSSTGGAPTGGASDPFKLAIVGTPSSRPIAQTIR</sequence>
<dbReference type="KEGG" id="plon:Pla110_05640"/>
<feature type="compositionally biased region" description="Low complexity" evidence="1">
    <location>
        <begin position="69"/>
        <end position="89"/>
    </location>
</feature>
<dbReference type="Proteomes" id="UP000317178">
    <property type="component" value="Chromosome"/>
</dbReference>
<evidence type="ECO:0000313" key="3">
    <source>
        <dbReference type="Proteomes" id="UP000317178"/>
    </source>
</evidence>
<proteinExistence type="predicted"/>
<gene>
    <name evidence="2" type="ORF">Pla110_05640</name>
</gene>
<keyword evidence="3" id="KW-1185">Reference proteome</keyword>
<reference evidence="2 3" key="1">
    <citation type="submission" date="2019-02" db="EMBL/GenBank/DDBJ databases">
        <title>Deep-cultivation of Planctomycetes and their phenomic and genomic characterization uncovers novel biology.</title>
        <authorList>
            <person name="Wiegand S."/>
            <person name="Jogler M."/>
            <person name="Boedeker C."/>
            <person name="Pinto D."/>
            <person name="Vollmers J."/>
            <person name="Rivas-Marin E."/>
            <person name="Kohn T."/>
            <person name="Peeters S.H."/>
            <person name="Heuer A."/>
            <person name="Rast P."/>
            <person name="Oberbeckmann S."/>
            <person name="Bunk B."/>
            <person name="Jeske O."/>
            <person name="Meyerdierks A."/>
            <person name="Storesund J.E."/>
            <person name="Kallscheuer N."/>
            <person name="Luecker S."/>
            <person name="Lage O.M."/>
            <person name="Pohl T."/>
            <person name="Merkel B.J."/>
            <person name="Hornburger P."/>
            <person name="Mueller R.-W."/>
            <person name="Bruemmer F."/>
            <person name="Labrenz M."/>
            <person name="Spormann A.M."/>
            <person name="Op den Camp H."/>
            <person name="Overmann J."/>
            <person name="Amann R."/>
            <person name="Jetten M.S.M."/>
            <person name="Mascher T."/>
            <person name="Medema M.H."/>
            <person name="Devos D.P."/>
            <person name="Kaster A.-K."/>
            <person name="Ovreas L."/>
            <person name="Rohde M."/>
            <person name="Galperin M.Y."/>
            <person name="Jogler C."/>
        </authorList>
    </citation>
    <scope>NUCLEOTIDE SEQUENCE [LARGE SCALE GENOMIC DNA]</scope>
    <source>
        <strain evidence="2 3">Pla110</strain>
    </source>
</reference>
<feature type="compositionally biased region" description="Polar residues" evidence="1">
    <location>
        <begin position="151"/>
        <end position="162"/>
    </location>
</feature>
<name>A0A518CI05_9PLAN</name>
<dbReference type="EMBL" id="CP036281">
    <property type="protein sequence ID" value="QDU78860.1"/>
    <property type="molecule type" value="Genomic_DNA"/>
</dbReference>
<feature type="region of interest" description="Disordered" evidence="1">
    <location>
        <begin position="42"/>
        <end position="162"/>
    </location>
</feature>
<dbReference type="AlphaFoldDB" id="A0A518CI05"/>
<evidence type="ECO:0000256" key="1">
    <source>
        <dbReference type="SAM" id="MobiDB-lite"/>
    </source>
</evidence>
<dbReference type="PROSITE" id="PS51257">
    <property type="entry name" value="PROKAR_LIPOPROTEIN"/>
    <property type="match status" value="1"/>
</dbReference>
<accession>A0A518CI05</accession>
<organism evidence="2 3">
    <name type="scientific">Polystyrenella longa</name>
    <dbReference type="NCBI Taxonomy" id="2528007"/>
    <lineage>
        <taxon>Bacteria</taxon>
        <taxon>Pseudomonadati</taxon>
        <taxon>Planctomycetota</taxon>
        <taxon>Planctomycetia</taxon>
        <taxon>Planctomycetales</taxon>
        <taxon>Planctomycetaceae</taxon>
        <taxon>Polystyrenella</taxon>
    </lineage>
</organism>
<protein>
    <submittedName>
        <fullName evidence="2">Uncharacterized protein</fullName>
    </submittedName>
</protein>